<evidence type="ECO:0000256" key="3">
    <source>
        <dbReference type="ARBA" id="ARBA00022801"/>
    </source>
</evidence>
<evidence type="ECO:0000256" key="2">
    <source>
        <dbReference type="ARBA" id="ARBA00022692"/>
    </source>
</evidence>
<proteinExistence type="predicted"/>
<keyword evidence="2 6" id="KW-0812">Transmembrane</keyword>
<evidence type="ECO:0000256" key="6">
    <source>
        <dbReference type="SAM" id="Phobius"/>
    </source>
</evidence>
<name>A0A6C0JBQ5_9ZZZZ</name>
<feature type="transmembrane region" description="Helical" evidence="6">
    <location>
        <begin position="26"/>
        <end position="43"/>
    </location>
</feature>
<protein>
    <recommendedName>
        <fullName evidence="8">Ceramidase</fullName>
    </recommendedName>
</protein>
<dbReference type="PANTHER" id="PTHR46187:SF3">
    <property type="entry name" value="ALKALINE CERAMIDASE 3"/>
    <property type="match status" value="1"/>
</dbReference>
<dbReference type="EMBL" id="MN740355">
    <property type="protein sequence ID" value="QHU02280.1"/>
    <property type="molecule type" value="Genomic_DNA"/>
</dbReference>
<dbReference type="InterPro" id="IPR008901">
    <property type="entry name" value="ACER"/>
</dbReference>
<evidence type="ECO:0008006" key="8">
    <source>
        <dbReference type="Google" id="ProtNLM"/>
    </source>
</evidence>
<keyword evidence="4 6" id="KW-1133">Transmembrane helix</keyword>
<evidence type="ECO:0000256" key="1">
    <source>
        <dbReference type="ARBA" id="ARBA00004141"/>
    </source>
</evidence>
<keyword evidence="3" id="KW-0378">Hydrolase</keyword>
<dbReference type="AlphaFoldDB" id="A0A6C0JBQ5"/>
<reference evidence="7" key="1">
    <citation type="journal article" date="2020" name="Nature">
        <title>Giant virus diversity and host interactions through global metagenomics.</title>
        <authorList>
            <person name="Schulz F."/>
            <person name="Roux S."/>
            <person name="Paez-Espino D."/>
            <person name="Jungbluth S."/>
            <person name="Walsh D.A."/>
            <person name="Denef V.J."/>
            <person name="McMahon K.D."/>
            <person name="Konstantinidis K.T."/>
            <person name="Eloe-Fadrosh E.A."/>
            <person name="Kyrpides N.C."/>
            <person name="Woyke T."/>
        </authorList>
    </citation>
    <scope>NUCLEOTIDE SEQUENCE</scope>
    <source>
        <strain evidence="7">GVMAG-M-3300025880-75</strain>
    </source>
</reference>
<evidence type="ECO:0000313" key="7">
    <source>
        <dbReference type="EMBL" id="QHU02280.1"/>
    </source>
</evidence>
<organism evidence="7">
    <name type="scientific">viral metagenome</name>
    <dbReference type="NCBI Taxonomy" id="1070528"/>
    <lineage>
        <taxon>unclassified sequences</taxon>
        <taxon>metagenomes</taxon>
        <taxon>organismal metagenomes</taxon>
    </lineage>
</organism>
<feature type="transmembrane region" description="Helical" evidence="6">
    <location>
        <begin position="50"/>
        <end position="71"/>
    </location>
</feature>
<keyword evidence="5 6" id="KW-0472">Membrane</keyword>
<dbReference type="Pfam" id="PF05875">
    <property type="entry name" value="Ceramidase"/>
    <property type="match status" value="1"/>
</dbReference>
<evidence type="ECO:0000256" key="5">
    <source>
        <dbReference type="ARBA" id="ARBA00023136"/>
    </source>
</evidence>
<comment type="subcellular location">
    <subcellularLocation>
        <location evidence="1">Membrane</location>
        <topology evidence="1">Multi-pass membrane protein</topology>
    </subcellularLocation>
</comment>
<evidence type="ECO:0000256" key="4">
    <source>
        <dbReference type="ARBA" id="ARBA00022989"/>
    </source>
</evidence>
<dbReference type="GO" id="GO:0005789">
    <property type="term" value="C:endoplasmic reticulum membrane"/>
    <property type="evidence" value="ECO:0007669"/>
    <property type="project" value="TreeGrafter"/>
</dbReference>
<dbReference type="GO" id="GO:0046514">
    <property type="term" value="P:ceramide catabolic process"/>
    <property type="evidence" value="ECO:0007669"/>
    <property type="project" value="TreeGrafter"/>
</dbReference>
<dbReference type="PANTHER" id="PTHR46187">
    <property type="entry name" value="ALKALINE CERAMIDASE 3"/>
    <property type="match status" value="1"/>
</dbReference>
<feature type="transmembrane region" description="Helical" evidence="6">
    <location>
        <begin position="148"/>
        <end position="172"/>
    </location>
</feature>
<accession>A0A6C0JBQ5</accession>
<dbReference type="GO" id="GO:0046513">
    <property type="term" value="P:ceramide biosynthetic process"/>
    <property type="evidence" value="ECO:0007669"/>
    <property type="project" value="TreeGrafter"/>
</dbReference>
<sequence length="202" mass="23853">MFWGTPDTSVHFCEDKYIVSDYIAEYYNTMSALSYVIVGLLLYKTKLKKLSIIIILLGIGTALLHGTLRFYGQWVDEITMLILSFYIIQKLRQMRFDVSTSEWYLFPLILPYFVFERYFSYFFIVFSSLQIYTYTISRKNYDECTREVYYLVKAYSTVLVLSSICWVCDQLFCEYVHEYQLHAVWHVGTALALLFGLVGLII</sequence>
<feature type="transmembrane region" description="Helical" evidence="6">
    <location>
        <begin position="184"/>
        <end position="201"/>
    </location>
</feature>
<dbReference type="GO" id="GO:0016811">
    <property type="term" value="F:hydrolase activity, acting on carbon-nitrogen (but not peptide) bonds, in linear amides"/>
    <property type="evidence" value="ECO:0007669"/>
    <property type="project" value="InterPro"/>
</dbReference>